<dbReference type="Proteomes" id="UP000452235">
    <property type="component" value="Unassembled WGS sequence"/>
</dbReference>
<evidence type="ECO:0000313" key="2">
    <source>
        <dbReference type="Proteomes" id="UP000452235"/>
    </source>
</evidence>
<reference evidence="1 2" key="1">
    <citation type="submission" date="2020-01" db="EMBL/GenBank/DDBJ databases">
        <title>Aspergillus terreus IFO 6365 whole genome shotgun sequence.</title>
        <authorList>
            <person name="Kanamasa S."/>
            <person name="Takahashi H."/>
        </authorList>
    </citation>
    <scope>NUCLEOTIDE SEQUENCE [LARGE SCALE GENOMIC DNA]</scope>
    <source>
        <strain evidence="1 2">IFO 6365</strain>
    </source>
</reference>
<keyword evidence="2" id="KW-1185">Reference proteome</keyword>
<proteinExistence type="predicted"/>
<dbReference type="VEuPathDB" id="FungiDB:ATEG_05274"/>
<sequence length="483" mass="55647">MRKLLSIFKRAVRPFRLSKKGPSVSAKTPRAAQVEPAQVETKIVCIDPRLNAPLENLPPEVRRQILFTLDFEGLRALTHASPVYHQQFILDQKPLLRRCLENTLRSVAVEAYFAQQSSSASFSKERTKDGVAQFLQSYQDRRSSPHSVLQEVSSDEASKMIAFHTSIVEPLVAEFTRWALDNLDKFAGTQQEHQPLSTAEETRVLRAFYRYELCCHLFGLGAHLREEPDHLNFESVEILTLFAVPFEPWEVEEVACVCRFLQNKYEQIFDEISWDVNENNPKFDGERPPTPDGAFDLTGVCLSFFPSPRCVQIANQPIDPRCSFLTAVLSRGLPLLHTVLFRIRNHDHLVTTMQEQIAWPLGSFFDDDTGNALSDTPQYYRRREYPSERDAMQDRRDPLLFQGDCAALAGPDGIWTSLPPLAWTVLWRETYSNIFGFHVPEEIQRWGYVLWDAKRMEETGAKEALTRWIENKWGDYDPRNSIY</sequence>
<dbReference type="EMBL" id="BLJY01000005">
    <property type="protein sequence ID" value="GFF16150.1"/>
    <property type="molecule type" value="Genomic_DNA"/>
</dbReference>
<evidence type="ECO:0000313" key="1">
    <source>
        <dbReference type="EMBL" id="GFF16150.1"/>
    </source>
</evidence>
<comment type="caution">
    <text evidence="1">The sequence shown here is derived from an EMBL/GenBank/DDBJ whole genome shotgun (WGS) entry which is preliminary data.</text>
</comment>
<name>A0A5M3Z0V8_ASPTE</name>
<dbReference type="AlphaFoldDB" id="A0A5M3Z0V8"/>
<accession>A0A5M3Z0V8</accession>
<protein>
    <submittedName>
        <fullName evidence="1">Uncharacterized protein</fullName>
    </submittedName>
</protein>
<gene>
    <name evidence="1" type="ORF">ATEIFO6365_0005034000</name>
</gene>
<dbReference type="OrthoDB" id="5304511at2759"/>
<organism evidence="1 2">
    <name type="scientific">Aspergillus terreus</name>
    <dbReference type="NCBI Taxonomy" id="33178"/>
    <lineage>
        <taxon>Eukaryota</taxon>
        <taxon>Fungi</taxon>
        <taxon>Dikarya</taxon>
        <taxon>Ascomycota</taxon>
        <taxon>Pezizomycotina</taxon>
        <taxon>Eurotiomycetes</taxon>
        <taxon>Eurotiomycetidae</taxon>
        <taxon>Eurotiales</taxon>
        <taxon>Aspergillaceae</taxon>
        <taxon>Aspergillus</taxon>
        <taxon>Aspergillus subgen. Circumdati</taxon>
    </lineage>
</organism>